<evidence type="ECO:0000313" key="2">
    <source>
        <dbReference type="Proteomes" id="UP000232188"/>
    </source>
</evidence>
<dbReference type="RefSeq" id="WP_125232002.1">
    <property type="nucleotide sequence ID" value="NZ_NPDV01000051.1"/>
</dbReference>
<reference evidence="1 2" key="1">
    <citation type="submission" date="2017-07" db="EMBL/GenBank/DDBJ databases">
        <title>Leptospira spp. isolated from tropical soils.</title>
        <authorList>
            <person name="Thibeaux R."/>
            <person name="Iraola G."/>
            <person name="Ferres I."/>
            <person name="Bierque E."/>
            <person name="Girault D."/>
            <person name="Soupe-Gilbert M.-E."/>
            <person name="Picardeau M."/>
            <person name="Goarant C."/>
        </authorList>
    </citation>
    <scope>NUCLEOTIDE SEQUENCE [LARGE SCALE GENOMIC DNA]</scope>
    <source>
        <strain evidence="1 2">FH2-B-C1</strain>
    </source>
</reference>
<organism evidence="1 2">
    <name type="scientific">Leptospira adleri</name>
    <dbReference type="NCBI Taxonomy" id="2023186"/>
    <lineage>
        <taxon>Bacteria</taxon>
        <taxon>Pseudomonadati</taxon>
        <taxon>Spirochaetota</taxon>
        <taxon>Spirochaetia</taxon>
        <taxon>Leptospirales</taxon>
        <taxon>Leptospiraceae</taxon>
        <taxon>Leptospira</taxon>
    </lineage>
</organism>
<comment type="caution">
    <text evidence="1">The sequence shown here is derived from an EMBL/GenBank/DDBJ whole genome shotgun (WGS) entry which is preliminary data.</text>
</comment>
<proteinExistence type="predicted"/>
<sequence length="230" mass="25221">STQGALQNAINFQNSGNTSYSVRYGQNGGPLTNDPLTYMQGWWPSPFSHFDQYSAYTTSEVSMWEIFNSGVTDGAGGLAQKIMAYVRHEISQLDLANWIMDAYESGLSGTGSPLDGLVGLGPGMTITGINQADLRAFMNYTGNPADPNPYCPNPLGCNNVDFFNPGPGIYGANRTYSEGYFSGIDFRVYTARQLYVTPAGIPFFLDIQHQQDYAWIELNFSVTNNNAYAN</sequence>
<dbReference type="Proteomes" id="UP000232188">
    <property type="component" value="Unassembled WGS sequence"/>
</dbReference>
<dbReference type="AlphaFoldDB" id="A0A2M9YI34"/>
<gene>
    <name evidence="1" type="ORF">CH380_21440</name>
</gene>
<dbReference type="EMBL" id="NPDV01000051">
    <property type="protein sequence ID" value="PJZ51187.1"/>
    <property type="molecule type" value="Genomic_DNA"/>
</dbReference>
<feature type="non-terminal residue" evidence="1">
    <location>
        <position position="1"/>
    </location>
</feature>
<accession>A0A2M9YI34</accession>
<name>A0A2M9YI34_9LEPT</name>
<evidence type="ECO:0000313" key="1">
    <source>
        <dbReference type="EMBL" id="PJZ51187.1"/>
    </source>
</evidence>
<dbReference type="NCBIfam" id="TIGR04388">
    <property type="entry name" value="Lepto_longest"/>
    <property type="match status" value="1"/>
</dbReference>
<feature type="non-terminal residue" evidence="1">
    <location>
        <position position="230"/>
    </location>
</feature>
<protein>
    <submittedName>
        <fullName evidence="1">Uncharacterized protein</fullName>
    </submittedName>
</protein>
<dbReference type="InterPro" id="IPR030885">
    <property type="entry name" value="Lepto_longest"/>
</dbReference>